<evidence type="ECO:0000313" key="2">
    <source>
        <dbReference type="EMBL" id="OGF20827.1"/>
    </source>
</evidence>
<accession>A0A1F5S296</accession>
<proteinExistence type="predicted"/>
<sequence>MIKGGAMVLNDDEILVKDKTGKFKILRGGKFYDIEENAPAKPQPVLVSNNVDEILKQIRFRVDENLKGRLADIIEAYLKDVRDRYETKSVLTRETKSGGLGFLGEQADIVIGLIDKVGNKKEEEKPLQVLEVKAEQKNKEFLPKEEKKTETEKEAEIVKTEEKKIRPVAVTTIPKTELEVKVEEIIKESGIKIPESERQKLNNILLTHLKDIRDGYELQDTLSSSFSAGVLSKEKINKILEIARRKSKSDETDLHRKKLEEIKEALEAEQRRREMVFEENQSKLNDKMKNRWQEITKRKESSPISLPEESIVRPGKERPEILSLVEFADFLDSKVEKKDETVKSKEEATTSIIAPVSKTELENKVEKTLPPNVEEKTVVKKEVIYPASAPTIQSPAIATRVATDNPTDEPTSESAYAKATATEDKSASEAAFTKVSASEPKPLQVFKPVSIPIRRPPPVFRKDQPRLDDIKYIPKIIGPIDELRDMTLVNFRRLGASPEEAVAKIKEKLDILERDSVIKRIAGIKAWQEAEVTKIYLEISRDCLSKGASADQIISLREASERPTLTAEEYKAVLELNKFLRY</sequence>
<gene>
    <name evidence="2" type="ORF">A2257_03615</name>
</gene>
<dbReference type="Proteomes" id="UP000177407">
    <property type="component" value="Unassembled WGS sequence"/>
</dbReference>
<comment type="caution">
    <text evidence="2">The sequence shown here is derived from an EMBL/GenBank/DDBJ whole genome shotgun (WGS) entry which is preliminary data.</text>
</comment>
<evidence type="ECO:0000313" key="3">
    <source>
        <dbReference type="Proteomes" id="UP000177407"/>
    </source>
</evidence>
<keyword evidence="1" id="KW-0175">Coiled coil</keyword>
<reference evidence="2 3" key="1">
    <citation type="journal article" date="2016" name="Nat. Commun.">
        <title>Thousands of microbial genomes shed light on interconnected biogeochemical processes in an aquifer system.</title>
        <authorList>
            <person name="Anantharaman K."/>
            <person name="Brown C.T."/>
            <person name="Hug L.A."/>
            <person name="Sharon I."/>
            <person name="Castelle C.J."/>
            <person name="Probst A.J."/>
            <person name="Thomas B.C."/>
            <person name="Singh A."/>
            <person name="Wilkins M.J."/>
            <person name="Karaoz U."/>
            <person name="Brodie E.L."/>
            <person name="Williams K.H."/>
            <person name="Hubbard S.S."/>
            <person name="Banfield J.F."/>
        </authorList>
    </citation>
    <scope>NUCLEOTIDE SEQUENCE [LARGE SCALE GENOMIC DNA]</scope>
</reference>
<evidence type="ECO:0000256" key="1">
    <source>
        <dbReference type="SAM" id="Coils"/>
    </source>
</evidence>
<feature type="coiled-coil region" evidence="1">
    <location>
        <begin position="249"/>
        <end position="279"/>
    </location>
</feature>
<protein>
    <submittedName>
        <fullName evidence="2">Uncharacterized protein</fullName>
    </submittedName>
</protein>
<dbReference type="AlphaFoldDB" id="A0A1F5S296"/>
<name>A0A1F5S296_9BACT</name>
<organism evidence="2 3">
    <name type="scientific">Candidatus Falkowbacteria bacterium RIFOXYA2_FULL_38_12</name>
    <dbReference type="NCBI Taxonomy" id="1797993"/>
    <lineage>
        <taxon>Bacteria</taxon>
        <taxon>Candidatus Falkowiibacteriota</taxon>
    </lineage>
</organism>
<dbReference type="EMBL" id="MFGA01000020">
    <property type="protein sequence ID" value="OGF20827.1"/>
    <property type="molecule type" value="Genomic_DNA"/>
</dbReference>